<proteinExistence type="inferred from homology"/>
<dbReference type="SUPFAM" id="SSF53850">
    <property type="entry name" value="Periplasmic binding protein-like II"/>
    <property type="match status" value="1"/>
</dbReference>
<dbReference type="KEGG" id="ncb:C0V82_01395"/>
<organism evidence="6 7">
    <name type="scientific">Niveispirillum cyanobacteriorum</name>
    <dbReference type="NCBI Taxonomy" id="1612173"/>
    <lineage>
        <taxon>Bacteria</taxon>
        <taxon>Pseudomonadati</taxon>
        <taxon>Pseudomonadota</taxon>
        <taxon>Alphaproteobacteria</taxon>
        <taxon>Rhodospirillales</taxon>
        <taxon>Azospirillaceae</taxon>
        <taxon>Niveispirillum</taxon>
    </lineage>
</organism>
<dbReference type="InterPro" id="IPR036390">
    <property type="entry name" value="WH_DNA-bd_sf"/>
</dbReference>
<dbReference type="InterPro" id="IPR050950">
    <property type="entry name" value="HTH-type_LysR_regulators"/>
</dbReference>
<evidence type="ECO:0000256" key="1">
    <source>
        <dbReference type="ARBA" id="ARBA00009437"/>
    </source>
</evidence>
<dbReference type="GO" id="GO:0005829">
    <property type="term" value="C:cytosol"/>
    <property type="evidence" value="ECO:0007669"/>
    <property type="project" value="TreeGrafter"/>
</dbReference>
<reference evidence="6 7" key="1">
    <citation type="submission" date="2017-12" db="EMBL/GenBank/DDBJ databases">
        <title>Genomes of bacteria within cyanobacterial aggregates.</title>
        <authorList>
            <person name="Cai H."/>
        </authorList>
    </citation>
    <scope>NUCLEOTIDE SEQUENCE [LARGE SCALE GENOMIC DNA]</scope>
    <source>
        <strain evidence="6 7">TH16</strain>
    </source>
</reference>
<keyword evidence="7" id="KW-1185">Reference proteome</keyword>
<evidence type="ECO:0000256" key="4">
    <source>
        <dbReference type="ARBA" id="ARBA00023163"/>
    </source>
</evidence>
<dbReference type="InterPro" id="IPR036388">
    <property type="entry name" value="WH-like_DNA-bd_sf"/>
</dbReference>
<gene>
    <name evidence="6" type="ORF">C0V82_01395</name>
</gene>
<evidence type="ECO:0000256" key="5">
    <source>
        <dbReference type="SAM" id="MobiDB-lite"/>
    </source>
</evidence>
<dbReference type="GO" id="GO:0003700">
    <property type="term" value="F:DNA-binding transcription factor activity"/>
    <property type="evidence" value="ECO:0007669"/>
    <property type="project" value="InterPro"/>
</dbReference>
<dbReference type="FunFam" id="1.10.10.10:FF:000001">
    <property type="entry name" value="LysR family transcriptional regulator"/>
    <property type="match status" value="1"/>
</dbReference>
<dbReference type="InterPro" id="IPR005119">
    <property type="entry name" value="LysR_subst-bd"/>
</dbReference>
<keyword evidence="2" id="KW-0805">Transcription regulation</keyword>
<accession>A0A2K9N7U5</accession>
<evidence type="ECO:0000313" key="7">
    <source>
        <dbReference type="Proteomes" id="UP000234752"/>
    </source>
</evidence>
<dbReference type="RefSeq" id="WP_102110802.1">
    <property type="nucleotide sequence ID" value="NZ_BMGN01000004.1"/>
</dbReference>
<dbReference type="GO" id="GO:0003677">
    <property type="term" value="F:DNA binding"/>
    <property type="evidence" value="ECO:0007669"/>
    <property type="project" value="UniProtKB-KW"/>
</dbReference>
<dbReference type="OrthoDB" id="9808620at2"/>
<dbReference type="SUPFAM" id="SSF46785">
    <property type="entry name" value="Winged helix' DNA-binding domain"/>
    <property type="match status" value="1"/>
</dbReference>
<feature type="compositionally biased region" description="Basic and acidic residues" evidence="5">
    <location>
        <begin position="181"/>
        <end position="191"/>
    </location>
</feature>
<dbReference type="InterPro" id="IPR000847">
    <property type="entry name" value="LysR_HTH_N"/>
</dbReference>
<dbReference type="Pfam" id="PF00126">
    <property type="entry name" value="HTH_1"/>
    <property type="match status" value="1"/>
</dbReference>
<keyword evidence="4" id="KW-0804">Transcription</keyword>
<feature type="region of interest" description="Disordered" evidence="5">
    <location>
        <begin position="181"/>
        <end position="202"/>
    </location>
</feature>
<sequence length="304" mass="32594">MNLRRLQHFEALYRLQSFARAADELAITQSALSRSLQKLEEELGAVLFDRTTHYVRPTDAGDRLIRPVQDVLAAAGNLDSAANQLTRPGSGTVRVGAGPYPMNPLLTRAIGRFGAAHEGVRVTVTGGTADVLLQGLVDRSLDLVICDISKFDGSAYADEVVVTALPREPLMIVTAASHPLPEGRGRREAVEQRPWALPRPAPGSEHRFAPAIRTRIAQRSFPDYELDSTLACLEVVRQGPAVTVVPRSLGLAASLDGSLTCYAMAAGEQTNDGIHLLRNRSQSAAVTAFVKALRETAQSVVAAG</sequence>
<evidence type="ECO:0000256" key="2">
    <source>
        <dbReference type="ARBA" id="ARBA00023015"/>
    </source>
</evidence>
<evidence type="ECO:0000313" key="6">
    <source>
        <dbReference type="EMBL" id="AUN29052.1"/>
    </source>
</evidence>
<evidence type="ECO:0000256" key="3">
    <source>
        <dbReference type="ARBA" id="ARBA00023125"/>
    </source>
</evidence>
<dbReference type="CDD" id="cd05466">
    <property type="entry name" value="PBP2_LTTR_substrate"/>
    <property type="match status" value="1"/>
</dbReference>
<dbReference type="EMBL" id="CP025611">
    <property type="protein sequence ID" value="AUN29052.1"/>
    <property type="molecule type" value="Genomic_DNA"/>
</dbReference>
<dbReference type="PRINTS" id="PR00039">
    <property type="entry name" value="HTHLYSR"/>
</dbReference>
<dbReference type="Gene3D" id="3.40.190.290">
    <property type="match status" value="1"/>
</dbReference>
<comment type="similarity">
    <text evidence="1">Belongs to the LysR transcriptional regulatory family.</text>
</comment>
<name>A0A2K9N7U5_9PROT</name>
<dbReference type="PROSITE" id="PS50931">
    <property type="entry name" value="HTH_LYSR"/>
    <property type="match status" value="1"/>
</dbReference>
<dbReference type="PANTHER" id="PTHR30419">
    <property type="entry name" value="HTH-TYPE TRANSCRIPTIONAL REGULATOR YBHD"/>
    <property type="match status" value="1"/>
</dbReference>
<protein>
    <submittedName>
        <fullName evidence="6">Uncharacterized protein</fullName>
    </submittedName>
</protein>
<dbReference type="Proteomes" id="UP000234752">
    <property type="component" value="Chromosome eg_1"/>
</dbReference>
<keyword evidence="3" id="KW-0238">DNA-binding</keyword>
<dbReference type="Pfam" id="PF03466">
    <property type="entry name" value="LysR_substrate"/>
    <property type="match status" value="1"/>
</dbReference>
<dbReference type="AlphaFoldDB" id="A0A2K9N7U5"/>
<dbReference type="Gene3D" id="1.10.10.10">
    <property type="entry name" value="Winged helix-like DNA-binding domain superfamily/Winged helix DNA-binding domain"/>
    <property type="match status" value="1"/>
</dbReference>